<keyword evidence="10" id="KW-0406">Ion transport</keyword>
<dbReference type="Pfam" id="PF02537">
    <property type="entry name" value="CRCB"/>
    <property type="match status" value="1"/>
</dbReference>
<evidence type="ECO:0000256" key="2">
    <source>
        <dbReference type="ARBA" id="ARBA00022475"/>
    </source>
</evidence>
<gene>
    <name evidence="10" type="primary">fluC</name>
    <name evidence="10" type="synonym">crcB</name>
    <name evidence="11" type="ORF">QP029_01255</name>
</gene>
<evidence type="ECO:0000256" key="5">
    <source>
        <dbReference type="ARBA" id="ARBA00023136"/>
    </source>
</evidence>
<evidence type="ECO:0000256" key="1">
    <source>
        <dbReference type="ARBA" id="ARBA00004651"/>
    </source>
</evidence>
<keyword evidence="6 10" id="KW-0407">Ion channel</keyword>
<evidence type="ECO:0000256" key="9">
    <source>
        <dbReference type="ARBA" id="ARBA00049940"/>
    </source>
</evidence>
<feature type="transmembrane region" description="Helical" evidence="10">
    <location>
        <begin position="78"/>
        <end position="96"/>
    </location>
</feature>
<feature type="binding site" evidence="10">
    <location>
        <position position="61"/>
    </location>
    <ligand>
        <name>Na(+)</name>
        <dbReference type="ChEBI" id="CHEBI:29101"/>
        <note>structural</note>
    </ligand>
</feature>
<sequence length="101" mass="10090">MKEPLLVGAGAACGALARYAADMILGAGMWPLLAVNILGSFLMGALRPGPFWGTGVLGGFTSFSTFALLTLGSSPTAAAGYAALTVLGCVGGWLLGDGVRR</sequence>
<evidence type="ECO:0000256" key="10">
    <source>
        <dbReference type="HAMAP-Rule" id="MF_00454"/>
    </source>
</evidence>
<evidence type="ECO:0000256" key="6">
    <source>
        <dbReference type="ARBA" id="ARBA00023303"/>
    </source>
</evidence>
<comment type="similarity">
    <text evidence="7 10">Belongs to the fluoride channel Fluc/FEX (TC 1.A.43) family.</text>
</comment>
<protein>
    <recommendedName>
        <fullName evidence="10">Fluoride-specific ion channel FluC</fullName>
    </recommendedName>
</protein>
<reference evidence="11 12" key="1">
    <citation type="submission" date="2023-05" db="EMBL/GenBank/DDBJ databases">
        <title>Corynebacterium suedekumii sp. nov. and Corynebacterium breve sp. nov. isolated from raw cow's milk.</title>
        <authorList>
            <person name="Baer M.K."/>
            <person name="Mehl L."/>
            <person name="Hellmuth R."/>
            <person name="Marke G."/>
            <person name="Lipski A."/>
        </authorList>
    </citation>
    <scope>NUCLEOTIDE SEQUENCE [LARGE SCALE GENOMIC DNA]</scope>
    <source>
        <strain evidence="11 12">LM112</strain>
    </source>
</reference>
<keyword evidence="3 10" id="KW-0812">Transmembrane</keyword>
<keyword evidence="10" id="KW-0479">Metal-binding</keyword>
<keyword evidence="2 10" id="KW-1003">Cell membrane</keyword>
<dbReference type="HAMAP" id="MF_00454">
    <property type="entry name" value="FluC"/>
    <property type="match status" value="1"/>
</dbReference>
<dbReference type="EMBL" id="CP126970">
    <property type="protein sequence ID" value="WIM70519.1"/>
    <property type="molecule type" value="Genomic_DNA"/>
</dbReference>
<evidence type="ECO:0000313" key="12">
    <source>
        <dbReference type="Proteomes" id="UP001238805"/>
    </source>
</evidence>
<dbReference type="InterPro" id="IPR003691">
    <property type="entry name" value="FluC"/>
</dbReference>
<comment type="subcellular location">
    <subcellularLocation>
        <location evidence="1 10">Cell membrane</location>
        <topology evidence="1 10">Multi-pass membrane protein</topology>
    </subcellularLocation>
</comment>
<accession>A0ABY8VQT4</accession>
<evidence type="ECO:0000256" key="8">
    <source>
        <dbReference type="ARBA" id="ARBA00035585"/>
    </source>
</evidence>
<comment type="catalytic activity">
    <reaction evidence="8">
        <text>fluoride(in) = fluoride(out)</text>
        <dbReference type="Rhea" id="RHEA:76159"/>
        <dbReference type="ChEBI" id="CHEBI:17051"/>
    </reaction>
    <physiologicalReaction direction="left-to-right" evidence="8">
        <dbReference type="Rhea" id="RHEA:76160"/>
    </physiologicalReaction>
</comment>
<keyword evidence="4 10" id="KW-1133">Transmembrane helix</keyword>
<proteinExistence type="inferred from homology"/>
<dbReference type="Proteomes" id="UP001238805">
    <property type="component" value="Chromosome"/>
</dbReference>
<dbReference type="RefSeq" id="WP_284875107.1">
    <property type="nucleotide sequence ID" value="NZ_CP126970.1"/>
</dbReference>
<evidence type="ECO:0000313" key="11">
    <source>
        <dbReference type="EMBL" id="WIM70519.1"/>
    </source>
</evidence>
<keyword evidence="5 10" id="KW-0472">Membrane</keyword>
<feature type="binding site" evidence="10">
    <location>
        <position position="58"/>
    </location>
    <ligand>
        <name>Na(+)</name>
        <dbReference type="ChEBI" id="CHEBI:29101"/>
        <note>structural</note>
    </ligand>
</feature>
<keyword evidence="10" id="KW-0915">Sodium</keyword>
<keyword evidence="12" id="KW-1185">Reference proteome</keyword>
<dbReference type="NCBIfam" id="NF001101">
    <property type="entry name" value="PRK00134.1"/>
    <property type="match status" value="1"/>
</dbReference>
<evidence type="ECO:0000256" key="4">
    <source>
        <dbReference type="ARBA" id="ARBA00022989"/>
    </source>
</evidence>
<keyword evidence="10" id="KW-0813">Transport</keyword>
<evidence type="ECO:0000256" key="3">
    <source>
        <dbReference type="ARBA" id="ARBA00022692"/>
    </source>
</evidence>
<evidence type="ECO:0000256" key="7">
    <source>
        <dbReference type="ARBA" id="ARBA00035120"/>
    </source>
</evidence>
<name>A0ABY8VQT4_9CORY</name>
<comment type="function">
    <text evidence="9 10">Fluoride-specific ion channel. Important for reducing fluoride concentration in the cell, thus reducing its toxicity.</text>
</comment>
<feature type="transmembrane region" description="Helical" evidence="10">
    <location>
        <begin position="51"/>
        <end position="72"/>
    </location>
</feature>
<organism evidence="11 12">
    <name type="scientific">Corynebacterium suedekumii</name>
    <dbReference type="NCBI Taxonomy" id="3049801"/>
    <lineage>
        <taxon>Bacteria</taxon>
        <taxon>Bacillati</taxon>
        <taxon>Actinomycetota</taxon>
        <taxon>Actinomycetes</taxon>
        <taxon>Mycobacteriales</taxon>
        <taxon>Corynebacteriaceae</taxon>
        <taxon>Corynebacterium</taxon>
    </lineage>
</organism>
<comment type="activity regulation">
    <text evidence="10">Na(+) is not transported, but it plays an essential structural role and its presence is essential for fluoride channel function.</text>
</comment>
<feature type="transmembrane region" description="Helical" evidence="10">
    <location>
        <begin position="30"/>
        <end position="46"/>
    </location>
</feature>